<evidence type="ECO:0000313" key="2">
    <source>
        <dbReference type="Proteomes" id="UP001595912"/>
    </source>
</evidence>
<comment type="caution">
    <text evidence="1">The sequence shown here is derived from an EMBL/GenBank/DDBJ whole genome shotgun (WGS) entry which is preliminary data.</text>
</comment>
<dbReference type="RefSeq" id="WP_380118322.1">
    <property type="nucleotide sequence ID" value="NZ_JBHSIU010000034.1"/>
</dbReference>
<reference evidence="2" key="1">
    <citation type="journal article" date="2019" name="Int. J. Syst. Evol. Microbiol.">
        <title>The Global Catalogue of Microorganisms (GCM) 10K type strain sequencing project: providing services to taxonomists for standard genome sequencing and annotation.</title>
        <authorList>
            <consortium name="The Broad Institute Genomics Platform"/>
            <consortium name="The Broad Institute Genome Sequencing Center for Infectious Disease"/>
            <person name="Wu L."/>
            <person name="Ma J."/>
        </authorList>
    </citation>
    <scope>NUCLEOTIDE SEQUENCE [LARGE SCALE GENOMIC DNA]</scope>
    <source>
        <strain evidence="2">CGMCC 4.7152</strain>
    </source>
</reference>
<gene>
    <name evidence="1" type="ORF">ACFPIJ_26400</name>
</gene>
<dbReference type="Proteomes" id="UP001595912">
    <property type="component" value="Unassembled WGS sequence"/>
</dbReference>
<keyword evidence="2" id="KW-1185">Reference proteome</keyword>
<proteinExistence type="predicted"/>
<evidence type="ECO:0000313" key="1">
    <source>
        <dbReference type="EMBL" id="MFC5001352.1"/>
    </source>
</evidence>
<sequence length="209" mass="23293">MDRRPLQNRVLPTGDIVADPARGTLMGNRGCLHGAGRVLGAARWRSKLWICCTLTWKDVRRDPMPPGRWTALFFLDEATALAAGHRPCAYCRRAEFLAYAEAWRSAERLARRPWARDMDARLHGERVEPGTRRQVTRPARCGDLPDGAMVRHDGTVGLVSQRRFLPWASTGYGPPRTLPDRVELLTPPASVAVLRAGYRAALHPSAVQP</sequence>
<accession>A0ABV9W2A4</accession>
<name>A0ABV9W2A4_9ACTN</name>
<protein>
    <submittedName>
        <fullName evidence="1">Uncharacterized protein</fullName>
    </submittedName>
</protein>
<dbReference type="EMBL" id="JBHSIU010000034">
    <property type="protein sequence ID" value="MFC5001352.1"/>
    <property type="molecule type" value="Genomic_DNA"/>
</dbReference>
<organism evidence="1 2">
    <name type="scientific">Dactylosporangium cerinum</name>
    <dbReference type="NCBI Taxonomy" id="1434730"/>
    <lineage>
        <taxon>Bacteria</taxon>
        <taxon>Bacillati</taxon>
        <taxon>Actinomycetota</taxon>
        <taxon>Actinomycetes</taxon>
        <taxon>Micromonosporales</taxon>
        <taxon>Micromonosporaceae</taxon>
        <taxon>Dactylosporangium</taxon>
    </lineage>
</organism>